<dbReference type="InterPro" id="IPR000847">
    <property type="entry name" value="LysR_HTH_N"/>
</dbReference>
<dbReference type="Gene3D" id="1.10.10.10">
    <property type="entry name" value="Winged helix-like DNA-binding domain superfamily/Winged helix DNA-binding domain"/>
    <property type="match status" value="1"/>
</dbReference>
<dbReference type="PRINTS" id="PR00039">
    <property type="entry name" value="HTHLYSR"/>
</dbReference>
<dbReference type="Pfam" id="PF03466">
    <property type="entry name" value="LysR_substrate"/>
    <property type="match status" value="1"/>
</dbReference>
<proteinExistence type="inferred from homology"/>
<dbReference type="RefSeq" id="WP_154387560.1">
    <property type="nucleotide sequence ID" value="NZ_JACJHY010000066.1"/>
</dbReference>
<gene>
    <name evidence="6" type="ORF">HNQ97_006575</name>
</gene>
<keyword evidence="3 6" id="KW-0238">DNA-binding</keyword>
<organism evidence="6 7">
    <name type="scientific">Aminobacter ciceronei</name>
    <dbReference type="NCBI Taxonomy" id="150723"/>
    <lineage>
        <taxon>Bacteria</taxon>
        <taxon>Pseudomonadati</taxon>
        <taxon>Pseudomonadota</taxon>
        <taxon>Alphaproteobacteria</taxon>
        <taxon>Hyphomicrobiales</taxon>
        <taxon>Phyllobacteriaceae</taxon>
        <taxon>Aminobacter</taxon>
    </lineage>
</organism>
<evidence type="ECO:0000313" key="7">
    <source>
        <dbReference type="Proteomes" id="UP000587524"/>
    </source>
</evidence>
<keyword evidence="7" id="KW-1185">Reference proteome</keyword>
<name>A0ABR6CHN9_9HYPH</name>
<dbReference type="PANTHER" id="PTHR30126">
    <property type="entry name" value="HTH-TYPE TRANSCRIPTIONAL REGULATOR"/>
    <property type="match status" value="1"/>
</dbReference>
<comment type="similarity">
    <text evidence="1">Belongs to the LysR transcriptional regulatory family.</text>
</comment>
<dbReference type="PROSITE" id="PS50931">
    <property type="entry name" value="HTH_LYSR"/>
    <property type="match status" value="1"/>
</dbReference>
<dbReference type="PANTHER" id="PTHR30126:SF98">
    <property type="entry name" value="HTH-TYPE TRANSCRIPTIONAL ACTIVATOR BAUR"/>
    <property type="match status" value="1"/>
</dbReference>
<dbReference type="EMBL" id="JACJHZ010000066">
    <property type="protein sequence ID" value="MBA9024535.1"/>
    <property type="molecule type" value="Genomic_DNA"/>
</dbReference>
<dbReference type="Pfam" id="PF00126">
    <property type="entry name" value="HTH_1"/>
    <property type="match status" value="1"/>
</dbReference>
<sequence length="318" mass="35733">MFNSSRSFKKSRNESKFARDVDWNLFKVFEEIVKAQGVTNAALTLNRQQPAISLALRRLEVELGVKLCHRGPRGFKMTDEGQLLAGTCAQMSEIVRSVPSQMAGTKTDIRGRVRVHLISNLVNDVLDQAIFSFNQKYPAVEIIIDVAPWADVVKSLLQDEIDIGLAPSRSPRAEIRYQYLFSEVHRPYCGRNHHFYESRIDDAALLADEKFILTGADEPVELTDFRLRYGLGRLSAGMSEHLEEAKRMTVLGVGLCFLPDGFARPDVEAGRLWPLLSQGDVPQMDIFVMTNAVAPARLARQLLVDELVQHAMRVAAEH</sequence>
<comment type="caution">
    <text evidence="6">The sequence shown here is derived from an EMBL/GenBank/DDBJ whole genome shotgun (WGS) entry which is preliminary data.</text>
</comment>
<dbReference type="InterPro" id="IPR036388">
    <property type="entry name" value="WH-like_DNA-bd_sf"/>
</dbReference>
<dbReference type="Proteomes" id="UP000587524">
    <property type="component" value="Unassembled WGS sequence"/>
</dbReference>
<evidence type="ECO:0000313" key="6">
    <source>
        <dbReference type="EMBL" id="MBA9024535.1"/>
    </source>
</evidence>
<keyword evidence="2" id="KW-0805">Transcription regulation</keyword>
<dbReference type="InterPro" id="IPR036390">
    <property type="entry name" value="WH_DNA-bd_sf"/>
</dbReference>
<protein>
    <submittedName>
        <fullName evidence="6">DNA-binding transcriptional LysR family regulator</fullName>
    </submittedName>
</protein>
<reference evidence="6 7" key="1">
    <citation type="submission" date="2020-08" db="EMBL/GenBank/DDBJ databases">
        <title>Genomic Encyclopedia of Type Strains, Phase IV (KMG-IV): sequencing the most valuable type-strain genomes for metagenomic binning, comparative biology and taxonomic classification.</title>
        <authorList>
            <person name="Goeker M."/>
        </authorList>
    </citation>
    <scope>NUCLEOTIDE SEQUENCE [LARGE SCALE GENOMIC DNA]</scope>
    <source>
        <strain evidence="6 7">DSM 17455</strain>
    </source>
</reference>
<dbReference type="Gene3D" id="3.40.190.10">
    <property type="entry name" value="Periplasmic binding protein-like II"/>
    <property type="match status" value="2"/>
</dbReference>
<keyword evidence="4" id="KW-0804">Transcription</keyword>
<evidence type="ECO:0000256" key="4">
    <source>
        <dbReference type="ARBA" id="ARBA00023163"/>
    </source>
</evidence>
<dbReference type="GO" id="GO:0003677">
    <property type="term" value="F:DNA binding"/>
    <property type="evidence" value="ECO:0007669"/>
    <property type="project" value="UniProtKB-KW"/>
</dbReference>
<evidence type="ECO:0000256" key="1">
    <source>
        <dbReference type="ARBA" id="ARBA00009437"/>
    </source>
</evidence>
<dbReference type="CDD" id="cd05466">
    <property type="entry name" value="PBP2_LTTR_substrate"/>
    <property type="match status" value="1"/>
</dbReference>
<evidence type="ECO:0000256" key="2">
    <source>
        <dbReference type="ARBA" id="ARBA00023015"/>
    </source>
</evidence>
<evidence type="ECO:0000259" key="5">
    <source>
        <dbReference type="PROSITE" id="PS50931"/>
    </source>
</evidence>
<dbReference type="SUPFAM" id="SSF46785">
    <property type="entry name" value="Winged helix' DNA-binding domain"/>
    <property type="match status" value="1"/>
</dbReference>
<accession>A0ABR6CHN9</accession>
<evidence type="ECO:0000256" key="3">
    <source>
        <dbReference type="ARBA" id="ARBA00023125"/>
    </source>
</evidence>
<dbReference type="SUPFAM" id="SSF53850">
    <property type="entry name" value="Periplasmic binding protein-like II"/>
    <property type="match status" value="1"/>
</dbReference>
<feature type="domain" description="HTH lysR-type" evidence="5">
    <location>
        <begin position="21"/>
        <end position="78"/>
    </location>
</feature>
<dbReference type="InterPro" id="IPR005119">
    <property type="entry name" value="LysR_subst-bd"/>
</dbReference>